<feature type="domain" description="RING-type" evidence="7">
    <location>
        <begin position="38"/>
        <end position="78"/>
    </location>
</feature>
<dbReference type="PROSITE" id="PS50089">
    <property type="entry name" value="ZF_RING_2"/>
    <property type="match status" value="1"/>
</dbReference>
<dbReference type="Ensembl" id="ENSAOCT00000002424.2">
    <property type="protein sequence ID" value="ENSAOCP00000024571.2"/>
    <property type="gene ID" value="ENSAOCG00000011506.2"/>
</dbReference>
<dbReference type="GO" id="GO:0008270">
    <property type="term" value="F:zinc ion binding"/>
    <property type="evidence" value="ECO:0007669"/>
    <property type="project" value="UniProtKB-KW"/>
</dbReference>
<dbReference type="InterPro" id="IPR051051">
    <property type="entry name" value="E3_ubiq-ligase_TRIM/RNF"/>
</dbReference>
<accession>A0A3Q1D0M2</accession>
<dbReference type="PRINTS" id="PR01407">
    <property type="entry name" value="BUTYPHLNCDUF"/>
</dbReference>
<name>A0A3Q1D0M2_AMPOC</name>
<evidence type="ECO:0000256" key="5">
    <source>
        <dbReference type="ARBA" id="ARBA00022859"/>
    </source>
</evidence>
<dbReference type="PROSITE" id="PS00518">
    <property type="entry name" value="ZF_RING_1"/>
    <property type="match status" value="1"/>
</dbReference>
<keyword evidence="4" id="KW-0862">Zinc</keyword>
<dbReference type="InterPro" id="IPR001841">
    <property type="entry name" value="Znf_RING"/>
</dbReference>
<keyword evidence="2" id="KW-0479">Metal-binding</keyword>
<dbReference type="Proteomes" id="UP001501940">
    <property type="component" value="Chromosome 24"/>
</dbReference>
<evidence type="ECO:0000256" key="4">
    <source>
        <dbReference type="ARBA" id="ARBA00022833"/>
    </source>
</evidence>
<dbReference type="InterPro" id="IPR003879">
    <property type="entry name" value="Butyrophylin_SPRY"/>
</dbReference>
<dbReference type="InterPro" id="IPR013320">
    <property type="entry name" value="ConA-like_dom_sf"/>
</dbReference>
<gene>
    <name evidence="9" type="primary">CCDC50</name>
</gene>
<evidence type="ECO:0000256" key="1">
    <source>
        <dbReference type="ARBA" id="ARBA00022588"/>
    </source>
</evidence>
<dbReference type="SUPFAM" id="SSF49899">
    <property type="entry name" value="Concanavalin A-like lectins/glucanases"/>
    <property type="match status" value="1"/>
</dbReference>
<dbReference type="InterPro" id="IPR013083">
    <property type="entry name" value="Znf_RING/FYVE/PHD"/>
</dbReference>
<evidence type="ECO:0000259" key="7">
    <source>
        <dbReference type="PROSITE" id="PS50089"/>
    </source>
</evidence>
<dbReference type="GeneTree" id="ENSGT01150000286922"/>
<dbReference type="SMART" id="SM00589">
    <property type="entry name" value="PRY"/>
    <property type="match status" value="1"/>
</dbReference>
<evidence type="ECO:0000256" key="6">
    <source>
        <dbReference type="PROSITE-ProRule" id="PRU00175"/>
    </source>
</evidence>
<dbReference type="Gene3D" id="3.30.40.10">
    <property type="entry name" value="Zinc/RING finger domain, C3HC4 (zinc finger)"/>
    <property type="match status" value="1"/>
</dbReference>
<dbReference type="Pfam" id="PF13765">
    <property type="entry name" value="PRY"/>
    <property type="match status" value="1"/>
</dbReference>
<feature type="domain" description="B30.2/SPRY" evidence="8">
    <location>
        <begin position="112"/>
        <end position="303"/>
    </location>
</feature>
<protein>
    <recommendedName>
        <fullName evidence="11">B30.2/SPRY domain-containing protein</fullName>
    </recommendedName>
</protein>
<dbReference type="GO" id="GO:0045087">
    <property type="term" value="P:innate immune response"/>
    <property type="evidence" value="ECO:0007669"/>
    <property type="project" value="UniProtKB-KW"/>
</dbReference>
<evidence type="ECO:0000256" key="2">
    <source>
        <dbReference type="ARBA" id="ARBA00022723"/>
    </source>
</evidence>
<keyword evidence="5" id="KW-0391">Immunity</keyword>
<reference evidence="9" key="3">
    <citation type="submission" date="2025-09" db="UniProtKB">
        <authorList>
            <consortium name="Ensembl"/>
        </authorList>
    </citation>
    <scope>IDENTIFICATION</scope>
</reference>
<dbReference type="SMART" id="SM00449">
    <property type="entry name" value="SPRY"/>
    <property type="match status" value="1"/>
</dbReference>
<reference evidence="9" key="2">
    <citation type="submission" date="2025-08" db="UniProtKB">
        <authorList>
            <consortium name="Ensembl"/>
        </authorList>
    </citation>
    <scope>IDENTIFICATION</scope>
</reference>
<evidence type="ECO:0000256" key="3">
    <source>
        <dbReference type="ARBA" id="ARBA00022771"/>
    </source>
</evidence>
<evidence type="ECO:0000313" key="10">
    <source>
        <dbReference type="Proteomes" id="UP001501940"/>
    </source>
</evidence>
<dbReference type="InterPro" id="IPR043136">
    <property type="entry name" value="B30.2/SPRY_sf"/>
</dbReference>
<dbReference type="Gene3D" id="2.60.120.920">
    <property type="match status" value="1"/>
</dbReference>
<dbReference type="OMA" id="CPHESKP"/>
<evidence type="ECO:0000259" key="8">
    <source>
        <dbReference type="PROSITE" id="PS50188"/>
    </source>
</evidence>
<dbReference type="PANTHER" id="PTHR25465:SF5">
    <property type="entry name" value="E3 UBIQUITIN_ISG15 LIGASE TRIM25-RELATED"/>
    <property type="match status" value="1"/>
</dbReference>
<dbReference type="SUPFAM" id="SSF57850">
    <property type="entry name" value="RING/U-box"/>
    <property type="match status" value="1"/>
</dbReference>
<evidence type="ECO:0008006" key="11">
    <source>
        <dbReference type="Google" id="ProtNLM"/>
    </source>
</evidence>
<evidence type="ECO:0000313" key="9">
    <source>
        <dbReference type="Ensembl" id="ENSAOCP00000024571.2"/>
    </source>
</evidence>
<reference evidence="9 10" key="1">
    <citation type="submission" date="2022-01" db="EMBL/GenBank/DDBJ databases">
        <title>A chromosome-scale genome assembly of the false clownfish, Amphiprion ocellaris.</title>
        <authorList>
            <person name="Ryu T."/>
        </authorList>
    </citation>
    <scope>NUCLEOTIDE SEQUENCE [LARGE SCALE GENOMIC DNA]</scope>
</reference>
<dbReference type="Pfam" id="PF15227">
    <property type="entry name" value="zf-C3HC4_4"/>
    <property type="match status" value="1"/>
</dbReference>
<sequence>NVVKCFVFGNSLSEQTNYIDYIDIYPSGMNLYSQSISCSICLDLLKDPVALSCGHSYCMKCIETHWDGEDLKTTYSCPHESKPSSSINIQRPLRHFEDVTAAVKELREPQPALEPEQEPTTRAGFLKYFQEITLDPNTAHTHLVLSDKNRRVTLKDYQNFHPDHPDRFTDWFQVLSRESLTGRCYWEVEWRGGGVYVAVTYKNVRRTRRSRECGFGLDDRSWSLYCDGSRYTFWYKNTKTPVSGRPSSRIGVYLDHGGGILSFYSVSQKMKLLHRVQTTFTEPLHAGLWLYNYGDAAKFIDLQ</sequence>
<keyword evidence="10" id="KW-1185">Reference proteome</keyword>
<dbReference type="PROSITE" id="PS50188">
    <property type="entry name" value="B302_SPRY"/>
    <property type="match status" value="1"/>
</dbReference>
<dbReference type="Pfam" id="PF00622">
    <property type="entry name" value="SPRY"/>
    <property type="match status" value="1"/>
</dbReference>
<dbReference type="AlphaFoldDB" id="A0A3Q1D0M2"/>
<dbReference type="GO" id="GO:0005737">
    <property type="term" value="C:cytoplasm"/>
    <property type="evidence" value="ECO:0007669"/>
    <property type="project" value="UniProtKB-ARBA"/>
</dbReference>
<keyword evidence="3 6" id="KW-0863">Zinc-finger</keyword>
<dbReference type="InterPro" id="IPR006574">
    <property type="entry name" value="PRY"/>
</dbReference>
<dbReference type="SMART" id="SM00184">
    <property type="entry name" value="RING"/>
    <property type="match status" value="1"/>
</dbReference>
<keyword evidence="1" id="KW-0399">Innate immunity</keyword>
<dbReference type="CDD" id="cd16040">
    <property type="entry name" value="SPRY_PRY_SNTX"/>
    <property type="match status" value="1"/>
</dbReference>
<organism evidence="9 10">
    <name type="scientific">Amphiprion ocellaris</name>
    <name type="common">Clown anemonefish</name>
    <dbReference type="NCBI Taxonomy" id="80972"/>
    <lineage>
        <taxon>Eukaryota</taxon>
        <taxon>Metazoa</taxon>
        <taxon>Chordata</taxon>
        <taxon>Craniata</taxon>
        <taxon>Vertebrata</taxon>
        <taxon>Euteleostomi</taxon>
        <taxon>Actinopterygii</taxon>
        <taxon>Neopterygii</taxon>
        <taxon>Teleostei</taxon>
        <taxon>Neoteleostei</taxon>
        <taxon>Acanthomorphata</taxon>
        <taxon>Ovalentaria</taxon>
        <taxon>Pomacentridae</taxon>
        <taxon>Amphiprion</taxon>
    </lineage>
</organism>
<proteinExistence type="predicted"/>
<dbReference type="InterPro" id="IPR017907">
    <property type="entry name" value="Znf_RING_CS"/>
</dbReference>
<dbReference type="InterPro" id="IPR001870">
    <property type="entry name" value="B30.2/SPRY"/>
</dbReference>
<dbReference type="PANTHER" id="PTHR25465">
    <property type="entry name" value="B-BOX DOMAIN CONTAINING"/>
    <property type="match status" value="1"/>
</dbReference>
<dbReference type="InterPro" id="IPR003877">
    <property type="entry name" value="SPRY_dom"/>
</dbReference>